<dbReference type="PANTHER" id="PTHR43065:SF42">
    <property type="entry name" value="TWO-COMPONENT SENSOR PPRA"/>
    <property type="match status" value="1"/>
</dbReference>
<protein>
    <recommendedName>
        <fullName evidence="2">histidine kinase</fullName>
        <ecNumber evidence="2">2.7.13.3</ecNumber>
    </recommendedName>
</protein>
<dbReference type="Gene3D" id="1.10.287.130">
    <property type="match status" value="1"/>
</dbReference>
<dbReference type="SUPFAM" id="SSF55874">
    <property type="entry name" value="ATPase domain of HSP90 chaperone/DNA topoisomerase II/histidine kinase"/>
    <property type="match status" value="1"/>
</dbReference>
<accession>A0AA86L2W6</accession>
<evidence type="ECO:0000256" key="6">
    <source>
        <dbReference type="SAM" id="Phobius"/>
    </source>
</evidence>
<dbReference type="RefSeq" id="WP_082737078.1">
    <property type="nucleotide sequence ID" value="NZ_CP012199.1"/>
</dbReference>
<keyword evidence="10" id="KW-1185">Reference proteome</keyword>
<gene>
    <name evidence="9" type="ORF">SGRAN_1008</name>
</gene>
<name>A0AA86L2W6_9SPHN</name>
<dbReference type="InterPro" id="IPR007891">
    <property type="entry name" value="CHASE3"/>
</dbReference>
<evidence type="ECO:0000259" key="7">
    <source>
        <dbReference type="PROSITE" id="PS50109"/>
    </source>
</evidence>
<dbReference type="InterPro" id="IPR003594">
    <property type="entry name" value="HATPase_dom"/>
</dbReference>
<evidence type="ECO:0000256" key="4">
    <source>
        <dbReference type="PROSITE-ProRule" id="PRU00169"/>
    </source>
</evidence>
<dbReference type="GO" id="GO:0000155">
    <property type="term" value="F:phosphorelay sensor kinase activity"/>
    <property type="evidence" value="ECO:0007669"/>
    <property type="project" value="InterPro"/>
</dbReference>
<dbReference type="SMART" id="SM00388">
    <property type="entry name" value="HisKA"/>
    <property type="match status" value="1"/>
</dbReference>
<dbReference type="InterPro" id="IPR011006">
    <property type="entry name" value="CheY-like_superfamily"/>
</dbReference>
<keyword evidence="5" id="KW-0175">Coiled coil</keyword>
<dbReference type="SUPFAM" id="SSF47384">
    <property type="entry name" value="Homodimeric domain of signal transducing histidine kinase"/>
    <property type="match status" value="1"/>
</dbReference>
<reference evidence="9 10" key="1">
    <citation type="journal article" date="2016" name="BMC Genomics">
        <title>Genomic analysis of the nitrate-respiring Sphingopyxis granuli (formerly Sphingomonas macrogoltabida) strain TFA.</title>
        <authorList>
            <person name="Garcia-Romero I."/>
            <person name="Perez-Pulido A.J."/>
            <person name="Gonzalez-Flores Y.E."/>
            <person name="Reyes-Ramirez F."/>
            <person name="Santero E."/>
            <person name="Floriano B."/>
        </authorList>
    </citation>
    <scope>NUCLEOTIDE SEQUENCE [LARGE SCALE GENOMIC DNA]</scope>
    <source>
        <strain evidence="9 10">TFA</strain>
    </source>
</reference>
<dbReference type="CDD" id="cd00156">
    <property type="entry name" value="REC"/>
    <property type="match status" value="1"/>
</dbReference>
<dbReference type="Gene3D" id="3.30.565.10">
    <property type="entry name" value="Histidine kinase-like ATPase, C-terminal domain"/>
    <property type="match status" value="1"/>
</dbReference>
<dbReference type="InterPro" id="IPR001789">
    <property type="entry name" value="Sig_transdc_resp-reg_receiver"/>
</dbReference>
<sequence>MFERDGDSESESRRERVRFWLTVGVGTILAGVVAALVLLLMRANDNYDRSLGYQAHSLEVIQQTRSLDAALARAESALGRFAVGLQKEDGRIYQQQWGLAQQYLALLRRNVRDNPKQAELVQQLTAELAQRGTQLGDAALSANYRQTVAAISKYNAAGHDPALGRIDKLLTELIRNERALLSERNRIAASDRASLNQAILLFSLLGALAAVIAIAASFSLVRAESERRMARREQLAESDRAMLLEAAVEERTAELAKANEALRGEMVEREAAEAQLRQAQKMEAVGQLTGGIAHDFNNMLAVVVGGLELAQRWLSEAPDKAQRHLGNALDGANRAADLTRRLLAFARSEPARPEFTPVDECIASFAELIERTIGDRIALSLDLGAEELACRLDRQQFENALLNLAVNARDAMDGHGTLVIRTLRDKRAETAALAVQVIDSGCGMAPEVIERVFDPFYTTKPAGQGTGLGMTQVFAFCRQSGGEVQIASTVGEGTSVAMLLPVARPGETAAAVANGGKALSSSPSHALDILVVEDDRRVLAATVDAVEELGHRAVACNDPLKAEALVAANGGFDLILSDVLMPELTGPEMVERLKARWPDLSVLFVTGYAGDASEIASFGDHDVLRKPFTLAALDQAIRRCRDVLAPERAATRQEAADASAATLARTARTTSS</sequence>
<keyword evidence="9" id="KW-0808">Transferase</keyword>
<keyword evidence="9" id="KW-0418">Kinase</keyword>
<dbReference type="Pfam" id="PF00072">
    <property type="entry name" value="Response_reg"/>
    <property type="match status" value="1"/>
</dbReference>
<comment type="catalytic activity">
    <reaction evidence="1">
        <text>ATP + protein L-histidine = ADP + protein N-phospho-L-histidine.</text>
        <dbReference type="EC" id="2.7.13.3"/>
    </reaction>
</comment>
<dbReference type="PROSITE" id="PS50110">
    <property type="entry name" value="RESPONSE_REGULATORY"/>
    <property type="match status" value="1"/>
</dbReference>
<dbReference type="KEGG" id="sgi:SGRAN_1008"/>
<dbReference type="Pfam" id="PF02518">
    <property type="entry name" value="HATPase_c"/>
    <property type="match status" value="1"/>
</dbReference>
<keyword evidence="6" id="KW-0472">Membrane</keyword>
<evidence type="ECO:0000256" key="2">
    <source>
        <dbReference type="ARBA" id="ARBA00012438"/>
    </source>
</evidence>
<dbReference type="EMBL" id="CP012199">
    <property type="protein sequence ID" value="AMG73402.1"/>
    <property type="molecule type" value="Genomic_DNA"/>
</dbReference>
<keyword evidence="3 4" id="KW-0597">Phosphoprotein</keyword>
<dbReference type="InterPro" id="IPR003661">
    <property type="entry name" value="HisK_dim/P_dom"/>
</dbReference>
<evidence type="ECO:0000259" key="8">
    <source>
        <dbReference type="PROSITE" id="PS50110"/>
    </source>
</evidence>
<dbReference type="Proteomes" id="UP000058599">
    <property type="component" value="Chromosome"/>
</dbReference>
<dbReference type="Gene3D" id="3.40.50.2300">
    <property type="match status" value="1"/>
</dbReference>
<dbReference type="EC" id="2.7.13.3" evidence="2"/>
<proteinExistence type="predicted"/>
<dbReference type="InterPro" id="IPR004358">
    <property type="entry name" value="Sig_transdc_His_kin-like_C"/>
</dbReference>
<dbReference type="PRINTS" id="PR00344">
    <property type="entry name" value="BCTRLSENSOR"/>
</dbReference>
<evidence type="ECO:0000256" key="5">
    <source>
        <dbReference type="SAM" id="Coils"/>
    </source>
</evidence>
<organism evidence="9 10">
    <name type="scientific">Sphingopyxis granuli</name>
    <dbReference type="NCBI Taxonomy" id="267128"/>
    <lineage>
        <taxon>Bacteria</taxon>
        <taxon>Pseudomonadati</taxon>
        <taxon>Pseudomonadota</taxon>
        <taxon>Alphaproteobacteria</taxon>
        <taxon>Sphingomonadales</taxon>
        <taxon>Sphingomonadaceae</taxon>
        <taxon>Sphingopyxis</taxon>
    </lineage>
</organism>
<dbReference type="CDD" id="cd00082">
    <property type="entry name" value="HisKA"/>
    <property type="match status" value="1"/>
</dbReference>
<evidence type="ECO:0000313" key="9">
    <source>
        <dbReference type="EMBL" id="AMG73402.1"/>
    </source>
</evidence>
<dbReference type="AlphaFoldDB" id="A0AA86L2W6"/>
<dbReference type="SMART" id="SM00387">
    <property type="entry name" value="HATPase_c"/>
    <property type="match status" value="1"/>
</dbReference>
<feature type="domain" description="Histidine kinase" evidence="7">
    <location>
        <begin position="291"/>
        <end position="504"/>
    </location>
</feature>
<dbReference type="InterPro" id="IPR036890">
    <property type="entry name" value="HATPase_C_sf"/>
</dbReference>
<keyword evidence="6" id="KW-1133">Transmembrane helix</keyword>
<feature type="coiled-coil region" evidence="5">
    <location>
        <begin position="241"/>
        <end position="282"/>
    </location>
</feature>
<dbReference type="SMART" id="SM00448">
    <property type="entry name" value="REC"/>
    <property type="match status" value="1"/>
</dbReference>
<dbReference type="InterPro" id="IPR036097">
    <property type="entry name" value="HisK_dim/P_sf"/>
</dbReference>
<dbReference type="PANTHER" id="PTHR43065">
    <property type="entry name" value="SENSOR HISTIDINE KINASE"/>
    <property type="match status" value="1"/>
</dbReference>
<dbReference type="PROSITE" id="PS50109">
    <property type="entry name" value="HIS_KIN"/>
    <property type="match status" value="1"/>
</dbReference>
<feature type="transmembrane region" description="Helical" evidence="6">
    <location>
        <begin position="20"/>
        <end position="41"/>
    </location>
</feature>
<dbReference type="SUPFAM" id="SSF52172">
    <property type="entry name" value="CheY-like"/>
    <property type="match status" value="1"/>
</dbReference>
<dbReference type="Pfam" id="PF00512">
    <property type="entry name" value="HisKA"/>
    <property type="match status" value="1"/>
</dbReference>
<keyword evidence="6" id="KW-0812">Transmembrane</keyword>
<feature type="modified residue" description="4-aspartylphosphate" evidence="4">
    <location>
        <position position="578"/>
    </location>
</feature>
<evidence type="ECO:0000256" key="1">
    <source>
        <dbReference type="ARBA" id="ARBA00000085"/>
    </source>
</evidence>
<evidence type="ECO:0000256" key="3">
    <source>
        <dbReference type="ARBA" id="ARBA00022553"/>
    </source>
</evidence>
<dbReference type="InterPro" id="IPR005467">
    <property type="entry name" value="His_kinase_dom"/>
</dbReference>
<feature type="transmembrane region" description="Helical" evidence="6">
    <location>
        <begin position="199"/>
        <end position="221"/>
    </location>
</feature>
<feature type="domain" description="Response regulatory" evidence="8">
    <location>
        <begin position="528"/>
        <end position="641"/>
    </location>
</feature>
<dbReference type="Pfam" id="PF05227">
    <property type="entry name" value="CHASE3"/>
    <property type="match status" value="1"/>
</dbReference>
<evidence type="ECO:0000313" key="10">
    <source>
        <dbReference type="Proteomes" id="UP000058599"/>
    </source>
</evidence>